<reference evidence="7 8" key="2">
    <citation type="submission" date="2018-11" db="EMBL/GenBank/DDBJ databases">
        <authorList>
            <consortium name="Pathogen Informatics"/>
        </authorList>
    </citation>
    <scope>NUCLEOTIDE SEQUENCE [LARGE SCALE GENOMIC DNA]</scope>
</reference>
<proteinExistence type="predicted"/>
<dbReference type="GO" id="GO:0060070">
    <property type="term" value="P:canonical Wnt signaling pathway"/>
    <property type="evidence" value="ECO:0007669"/>
    <property type="project" value="TreeGrafter"/>
</dbReference>
<dbReference type="SMART" id="SM00021">
    <property type="entry name" value="DAX"/>
    <property type="match status" value="1"/>
</dbReference>
<dbReference type="PANTHER" id="PTHR10878:SF25">
    <property type="entry name" value="SEGMENT POLARITY PROTEIN DISHEVELLED"/>
    <property type="match status" value="1"/>
</dbReference>
<dbReference type="EMBL" id="UYWY01003984">
    <property type="protein sequence ID" value="VDM28975.1"/>
    <property type="molecule type" value="Genomic_DNA"/>
</dbReference>
<evidence type="ECO:0000256" key="2">
    <source>
        <dbReference type="ARBA" id="ARBA00022473"/>
    </source>
</evidence>
<keyword evidence="8" id="KW-1185">Reference proteome</keyword>
<dbReference type="PROSITE" id="PS50841">
    <property type="entry name" value="DIX"/>
    <property type="match status" value="1"/>
</dbReference>
<protein>
    <submittedName>
        <fullName evidence="9">DIX domain-containing protein</fullName>
    </submittedName>
</protein>
<keyword evidence="2" id="KW-0217">Developmental protein</keyword>
<dbReference type="Pfam" id="PF00778">
    <property type="entry name" value="DIX"/>
    <property type="match status" value="1"/>
</dbReference>
<dbReference type="InterPro" id="IPR015506">
    <property type="entry name" value="Dsh/Dvl-rel"/>
</dbReference>
<gene>
    <name evidence="7" type="ORF">TCNE_LOCUS3258</name>
</gene>
<evidence type="ECO:0000259" key="6">
    <source>
        <dbReference type="PROSITE" id="PS50841"/>
    </source>
</evidence>
<comment type="subcellular location">
    <subcellularLocation>
        <location evidence="1">Cytoplasm</location>
    </subcellularLocation>
</comment>
<sequence>MSFAEKIFQVYYHIDDEKTPYCTDVQVPPDKITLGDFKLVLNRSNFKYFCKAPAPDSGVFEEVKVEIRDDNERLHRSANGQFELFLLTSEGSSHSDGSAGLPMKVARHHMHFTPFTGSVFGRLHLSAVLFRDVRKDVKVTTSESRRFLSVGFDSRITSGCSLNRHHYNERDVKGRRNFQLVFFLKYYCSITVEHWMEAQVIETLAKKYAE</sequence>
<feature type="domain" description="DIX" evidence="6">
    <location>
        <begin position="5"/>
        <end position="89"/>
    </location>
</feature>
<evidence type="ECO:0000313" key="9">
    <source>
        <dbReference type="WBParaSite" id="TCNE_0000325901-mRNA-1"/>
    </source>
</evidence>
<accession>A0A183U439</accession>
<dbReference type="AlphaFoldDB" id="A0A183U439"/>
<keyword evidence="4 5" id="KW-0879">Wnt signaling pathway</keyword>
<dbReference type="WBParaSite" id="TCNE_0000325901-mRNA-1">
    <property type="protein sequence ID" value="TCNE_0000325901-mRNA-1"/>
    <property type="gene ID" value="TCNE_0000325901"/>
</dbReference>
<keyword evidence="3" id="KW-0963">Cytoplasm</keyword>
<evidence type="ECO:0000313" key="7">
    <source>
        <dbReference type="EMBL" id="VDM28975.1"/>
    </source>
</evidence>
<evidence type="ECO:0000256" key="1">
    <source>
        <dbReference type="ARBA" id="ARBA00004496"/>
    </source>
</evidence>
<dbReference type="GO" id="GO:0005109">
    <property type="term" value="F:frizzled binding"/>
    <property type="evidence" value="ECO:0007669"/>
    <property type="project" value="TreeGrafter"/>
</dbReference>
<dbReference type="InterPro" id="IPR038207">
    <property type="entry name" value="DIX_dom_sf"/>
</dbReference>
<evidence type="ECO:0000313" key="8">
    <source>
        <dbReference type="Proteomes" id="UP000050794"/>
    </source>
</evidence>
<dbReference type="PANTHER" id="PTHR10878">
    <property type="entry name" value="SEGMENT POLARITY PROTEIN DISHEVELLED"/>
    <property type="match status" value="1"/>
</dbReference>
<name>A0A183U439_TOXCA</name>
<evidence type="ECO:0000256" key="5">
    <source>
        <dbReference type="PROSITE-ProRule" id="PRU00069"/>
    </source>
</evidence>
<evidence type="ECO:0000256" key="4">
    <source>
        <dbReference type="ARBA" id="ARBA00022687"/>
    </source>
</evidence>
<reference evidence="9" key="1">
    <citation type="submission" date="2016-06" db="UniProtKB">
        <authorList>
            <consortium name="WormBaseParasite"/>
        </authorList>
    </citation>
    <scope>IDENTIFICATION</scope>
</reference>
<dbReference type="Gene3D" id="2.40.240.130">
    <property type="match status" value="1"/>
</dbReference>
<dbReference type="InterPro" id="IPR001158">
    <property type="entry name" value="DIX"/>
</dbReference>
<dbReference type="SUPFAM" id="SSF54236">
    <property type="entry name" value="Ubiquitin-like"/>
    <property type="match status" value="1"/>
</dbReference>
<dbReference type="GO" id="GO:0005829">
    <property type="term" value="C:cytosol"/>
    <property type="evidence" value="ECO:0007669"/>
    <property type="project" value="TreeGrafter"/>
</dbReference>
<dbReference type="FunFam" id="2.40.240.130:FF:000001">
    <property type="entry name" value="Segment polarity protein dishevelled homolog DVL-1"/>
    <property type="match status" value="1"/>
</dbReference>
<evidence type="ECO:0000256" key="3">
    <source>
        <dbReference type="ARBA" id="ARBA00022490"/>
    </source>
</evidence>
<dbReference type="InterPro" id="IPR029071">
    <property type="entry name" value="Ubiquitin-like_domsf"/>
</dbReference>
<organism evidence="8 9">
    <name type="scientific">Toxocara canis</name>
    <name type="common">Canine roundworm</name>
    <dbReference type="NCBI Taxonomy" id="6265"/>
    <lineage>
        <taxon>Eukaryota</taxon>
        <taxon>Metazoa</taxon>
        <taxon>Ecdysozoa</taxon>
        <taxon>Nematoda</taxon>
        <taxon>Chromadorea</taxon>
        <taxon>Rhabditida</taxon>
        <taxon>Spirurina</taxon>
        <taxon>Ascaridomorpha</taxon>
        <taxon>Ascaridoidea</taxon>
        <taxon>Toxocaridae</taxon>
        <taxon>Toxocara</taxon>
    </lineage>
</organism>
<dbReference type="Proteomes" id="UP000050794">
    <property type="component" value="Unassembled WGS sequence"/>
</dbReference>